<proteinExistence type="predicted"/>
<evidence type="ECO:0000259" key="1">
    <source>
        <dbReference type="Pfam" id="PF01951"/>
    </source>
</evidence>
<sequence length="143" mass="16371">MPFEYRSDIAHADVAFDAWAPTLEELFREAARATMQVMVENPEQIRQAQTLALKLEQENEEMLLFDFLNELIFYKDARRLVLLPGEMSITPSDGGLTVRATLSGEEIDPTRHEMGIDVKAVTMLRYKVEQVAQRWQATVVLDV</sequence>
<dbReference type="InterPro" id="IPR002804">
    <property type="entry name" value="Archease"/>
</dbReference>
<feature type="domain" description="Archease" evidence="1">
    <location>
        <begin position="11"/>
        <end position="143"/>
    </location>
</feature>
<reference evidence="2 3" key="1">
    <citation type="submission" date="2021-06" db="EMBL/GenBank/DDBJ databases">
        <title>Gemonas diversity in paddy soil.</title>
        <authorList>
            <person name="Liu G."/>
        </authorList>
    </citation>
    <scope>NUCLEOTIDE SEQUENCE [LARGE SCALE GENOMIC DNA]</scope>
    <source>
        <strain evidence="2 3">RG29</strain>
    </source>
</reference>
<accession>A0ABX8JE71</accession>
<dbReference type="Proteomes" id="UP000683493">
    <property type="component" value="Chromosome"/>
</dbReference>
<keyword evidence="3" id="KW-1185">Reference proteome</keyword>
<dbReference type="EMBL" id="CP076724">
    <property type="protein sequence ID" value="QWV96603.1"/>
    <property type="molecule type" value="Genomic_DNA"/>
</dbReference>
<evidence type="ECO:0000313" key="3">
    <source>
        <dbReference type="Proteomes" id="UP000683493"/>
    </source>
</evidence>
<evidence type="ECO:0000313" key="2">
    <source>
        <dbReference type="EMBL" id="QWV96603.1"/>
    </source>
</evidence>
<dbReference type="PANTHER" id="PTHR12682:SF11">
    <property type="entry name" value="PROTEIN ARCHEASE"/>
    <property type="match status" value="1"/>
</dbReference>
<organism evidence="2 3">
    <name type="scientific">Geomonas diazotrophica</name>
    <dbReference type="NCBI Taxonomy" id="2843197"/>
    <lineage>
        <taxon>Bacteria</taxon>
        <taxon>Pseudomonadati</taxon>
        <taxon>Thermodesulfobacteriota</taxon>
        <taxon>Desulfuromonadia</taxon>
        <taxon>Geobacterales</taxon>
        <taxon>Geobacteraceae</taxon>
        <taxon>Geomonas</taxon>
    </lineage>
</organism>
<gene>
    <name evidence="2" type="ORF">KP005_14695</name>
</gene>
<dbReference type="PANTHER" id="PTHR12682">
    <property type="entry name" value="ARCHEASE"/>
    <property type="match status" value="1"/>
</dbReference>
<protein>
    <submittedName>
        <fullName evidence="2">Archease</fullName>
    </submittedName>
</protein>
<dbReference type="InterPro" id="IPR023572">
    <property type="entry name" value="Archease_dom"/>
</dbReference>
<name>A0ABX8JE71_9BACT</name>
<dbReference type="Pfam" id="PF01951">
    <property type="entry name" value="Archease"/>
    <property type="match status" value="1"/>
</dbReference>